<comment type="caution">
    <text evidence="1">The sequence shown here is derived from an EMBL/GenBank/DDBJ whole genome shotgun (WGS) entry which is preliminary data.</text>
</comment>
<sequence length="244" mass="26840">MNRRSGERERTELLFLPYLCFSGYEKEATWPLVFAFRDLIEFCSANSKENYPPSPFVLPPGCLPSPAGSKFASRAIIIPCRGKKKLKEKDSLTPFFDQAIVALTSPNAIGHLLCCSGLRNWSALRPSCRYDITILSDSTGPEANLTGDSDKEHLESKPIHQAHLTPLEKTKTIVDRPCAALPVLAFPSSGISIPGLNWTGRISTPLPARAFTSPPYGSGFGFIEFLVWSAGKWIVLTITQYCST</sequence>
<organism evidence="1 2">
    <name type="scientific">Tuber magnatum</name>
    <name type="common">white Piedmont truffle</name>
    <dbReference type="NCBI Taxonomy" id="42249"/>
    <lineage>
        <taxon>Eukaryota</taxon>
        <taxon>Fungi</taxon>
        <taxon>Dikarya</taxon>
        <taxon>Ascomycota</taxon>
        <taxon>Pezizomycotina</taxon>
        <taxon>Pezizomycetes</taxon>
        <taxon>Pezizales</taxon>
        <taxon>Tuberaceae</taxon>
        <taxon>Tuber</taxon>
    </lineage>
</organism>
<accession>A0A317SV92</accession>
<gene>
    <name evidence="1" type="ORF">C7212DRAFT_314394</name>
</gene>
<keyword evidence="2" id="KW-1185">Reference proteome</keyword>
<dbReference type="EMBL" id="PYWC01000022">
    <property type="protein sequence ID" value="PWW77477.1"/>
    <property type="molecule type" value="Genomic_DNA"/>
</dbReference>
<evidence type="ECO:0000313" key="1">
    <source>
        <dbReference type="EMBL" id="PWW77477.1"/>
    </source>
</evidence>
<evidence type="ECO:0000313" key="2">
    <source>
        <dbReference type="Proteomes" id="UP000246991"/>
    </source>
</evidence>
<reference evidence="1 2" key="1">
    <citation type="submission" date="2018-03" db="EMBL/GenBank/DDBJ databases">
        <title>Genomes of Pezizomycetes fungi and the evolution of truffles.</title>
        <authorList>
            <person name="Murat C."/>
            <person name="Payen T."/>
            <person name="Noel B."/>
            <person name="Kuo A."/>
            <person name="Martin F.M."/>
        </authorList>
    </citation>
    <scope>NUCLEOTIDE SEQUENCE [LARGE SCALE GENOMIC DNA]</scope>
    <source>
        <strain evidence="1">091103-1</strain>
    </source>
</reference>
<protein>
    <submittedName>
        <fullName evidence="1">Uncharacterized protein</fullName>
    </submittedName>
</protein>
<dbReference type="AlphaFoldDB" id="A0A317SV92"/>
<name>A0A317SV92_9PEZI</name>
<dbReference type="Proteomes" id="UP000246991">
    <property type="component" value="Unassembled WGS sequence"/>
</dbReference>
<proteinExistence type="predicted"/>